<feature type="region of interest" description="Disordered" evidence="1">
    <location>
        <begin position="450"/>
        <end position="483"/>
    </location>
</feature>
<dbReference type="FunFam" id="3.30.1490.100:FF:000013">
    <property type="entry name" value="DNApol-iota, isoform A"/>
    <property type="match status" value="1"/>
</dbReference>
<reference evidence="3" key="2">
    <citation type="journal article" date="2014" name="BMC Genomics">
        <title>A genomic perspective to assessing quality of mass-reared SIT flies used in Mediterranean fruit fly (Ceratitis capitata) eradication in California.</title>
        <authorList>
            <person name="Calla B."/>
            <person name="Hall B."/>
            <person name="Hou S."/>
            <person name="Geib S.M."/>
        </authorList>
    </citation>
    <scope>NUCLEOTIDE SEQUENCE</scope>
</reference>
<dbReference type="GO" id="GO:0003684">
    <property type="term" value="F:damaged DNA binding"/>
    <property type="evidence" value="ECO:0007669"/>
    <property type="project" value="InterPro"/>
</dbReference>
<dbReference type="EMBL" id="GAMC01002709">
    <property type="protein sequence ID" value="JAC03847.1"/>
    <property type="molecule type" value="mRNA"/>
</dbReference>
<dbReference type="PIRSF" id="PIRSF036603">
    <property type="entry name" value="DPol_eta"/>
    <property type="match status" value="1"/>
</dbReference>
<reference evidence="3" key="1">
    <citation type="submission" date="2013-07" db="EMBL/GenBank/DDBJ databases">
        <authorList>
            <person name="Geib S."/>
        </authorList>
    </citation>
    <scope>NUCLEOTIDE SEQUENCE</scope>
</reference>
<dbReference type="Gene3D" id="1.10.150.20">
    <property type="entry name" value="5' to 3' exonuclease, C-terminal subdomain"/>
    <property type="match status" value="1"/>
</dbReference>
<dbReference type="AlphaFoldDB" id="W8C8V8"/>
<dbReference type="PANTHER" id="PTHR46404:SF1">
    <property type="entry name" value="DNA POLYMERASE IOTA"/>
    <property type="match status" value="1"/>
</dbReference>
<dbReference type="PANTHER" id="PTHR46404">
    <property type="entry name" value="DNA POLYMERASE IOTA"/>
    <property type="match status" value="1"/>
</dbReference>
<organism evidence="3">
    <name type="scientific">Ceratitis capitata</name>
    <name type="common">Mediterranean fruit fly</name>
    <name type="synonym">Tephritis capitata</name>
    <dbReference type="NCBI Taxonomy" id="7213"/>
    <lineage>
        <taxon>Eukaryota</taxon>
        <taxon>Metazoa</taxon>
        <taxon>Ecdysozoa</taxon>
        <taxon>Arthropoda</taxon>
        <taxon>Hexapoda</taxon>
        <taxon>Insecta</taxon>
        <taxon>Pterygota</taxon>
        <taxon>Neoptera</taxon>
        <taxon>Endopterygota</taxon>
        <taxon>Diptera</taxon>
        <taxon>Brachycera</taxon>
        <taxon>Muscomorpha</taxon>
        <taxon>Tephritoidea</taxon>
        <taxon>Tephritidae</taxon>
        <taxon>Ceratitis</taxon>
        <taxon>Ceratitis</taxon>
    </lineage>
</organism>
<dbReference type="InterPro" id="IPR036775">
    <property type="entry name" value="DNA_pol_Y-fam_lit_finger_sf"/>
</dbReference>
<feature type="region of interest" description="Disordered" evidence="1">
    <location>
        <begin position="634"/>
        <end position="661"/>
    </location>
</feature>
<dbReference type="InterPro" id="IPR043502">
    <property type="entry name" value="DNA/RNA_pol_sf"/>
</dbReference>
<feature type="domain" description="UmuC" evidence="2">
    <location>
        <begin position="17"/>
        <end position="241"/>
    </location>
</feature>
<protein>
    <submittedName>
        <fullName evidence="3">DNA polymerase iota</fullName>
    </submittedName>
</protein>
<dbReference type="InterPro" id="IPR043128">
    <property type="entry name" value="Rev_trsase/Diguanyl_cyclase"/>
</dbReference>
<feature type="compositionally biased region" description="Low complexity" evidence="1">
    <location>
        <begin position="456"/>
        <end position="470"/>
    </location>
</feature>
<dbReference type="GO" id="GO:0019985">
    <property type="term" value="P:translesion synthesis"/>
    <property type="evidence" value="ECO:0007669"/>
    <property type="project" value="TreeGrafter"/>
</dbReference>
<dbReference type="SUPFAM" id="SSF56672">
    <property type="entry name" value="DNA/RNA polymerases"/>
    <property type="match status" value="1"/>
</dbReference>
<gene>
    <name evidence="3" type="primary">POLI</name>
</gene>
<proteinExistence type="evidence at transcript level"/>
<dbReference type="Gene3D" id="3.30.1490.100">
    <property type="entry name" value="DNA polymerase, Y-family, little finger domain"/>
    <property type="match status" value="1"/>
</dbReference>
<dbReference type="OrthoDB" id="1747274at2759"/>
<feature type="region of interest" description="Disordered" evidence="1">
    <location>
        <begin position="498"/>
        <end position="530"/>
    </location>
</feature>
<dbReference type="Gene3D" id="3.30.70.270">
    <property type="match status" value="1"/>
</dbReference>
<accession>W8C8V8</accession>
<sequence length="812" mass="88332">MDFSNVLNRSEPHQRTIIHLDMDCFYAQVEEIRDPSLRIRPLGIQQKNFVVTCNYIAREFGVKKLMAVEEAQRLCPTLTLVNGEDLTPYKQMSQRIFDALLIFTPLVEKLGLDENYLDVSAQVCRRIESNNYIQSENSTISTTSFPKIEGHIYPDTGDFMSSCNCGCAQRLAVGSQIAKEIRLALLEQLNVTCCAGISYNKLLAKLVGSQHKPNQQTVLCSDYAEQFMRDLNGLHKVTGIGQKTESLLLESGIANITELQNCNMDTLRKKCGFETATRLKELAYGKDTSSVRASGKPKTIGLEDSCRPISVRTEVEERFRLLLLRLLEQVAEDGRIPIAIKVVLRKFDSQKKTSHRETKQVNILPSLFRSLPCSESGGPKVVLAEGAQEKLLKIILRLFERVVDLTKPFNITLIGLAFSKFQQRKLGSSSIANFLIKKTDLEVQSITSLTNTDVPTSSESPTASISSTNSDEAFRSSPTTFQPSDQFYRRRATAASPIPMLVDNGSESAATNSDFSDFSETEVEPSPKKSRIGRLLMAKRRCLGSSAVCSSNDAADVASPSKLRVCDLRLNSRDSEKDFVTSPTNGPTSTSSSLAVASTSTSAMASFISLQRFRTVQPPATLLTKVNRVSVGNRNFTTQRQISSTPSSTTSSPLPSPMDETISNASTPASCDIPAGKQEAESITSTTSLPSESFAELSTTSEVVSITTTTNTTTITGNLSNIPCPAGVDTTVFNELPFDVQNELIASWRTSLAAAAVAVANGNIRPNSNTISSGTPHSGQGSSAVAAKAGGVAPTANGGQKNTLYRYFLRNK</sequence>
<feature type="compositionally biased region" description="Low complexity" evidence="1">
    <location>
        <begin position="643"/>
        <end position="653"/>
    </location>
</feature>
<dbReference type="GO" id="GO:0006281">
    <property type="term" value="P:DNA repair"/>
    <property type="evidence" value="ECO:0007669"/>
    <property type="project" value="InterPro"/>
</dbReference>
<dbReference type="SUPFAM" id="SSF100879">
    <property type="entry name" value="Lesion bypass DNA polymerase (Y-family), little finger domain"/>
    <property type="match status" value="1"/>
</dbReference>
<dbReference type="Gene3D" id="6.10.250.1630">
    <property type="match status" value="1"/>
</dbReference>
<evidence type="ECO:0000256" key="1">
    <source>
        <dbReference type="SAM" id="MobiDB-lite"/>
    </source>
</evidence>
<dbReference type="GO" id="GO:0003887">
    <property type="term" value="F:DNA-directed DNA polymerase activity"/>
    <property type="evidence" value="ECO:0007669"/>
    <property type="project" value="TreeGrafter"/>
</dbReference>
<dbReference type="Gene3D" id="3.40.1170.60">
    <property type="match status" value="1"/>
</dbReference>
<dbReference type="InterPro" id="IPR017961">
    <property type="entry name" value="DNA_pol_Y-fam_little_finger"/>
</dbReference>
<dbReference type="PROSITE" id="PS50173">
    <property type="entry name" value="UMUC"/>
    <property type="match status" value="1"/>
</dbReference>
<feature type="compositionally biased region" description="Polar residues" evidence="1">
    <location>
        <begin position="505"/>
        <end position="516"/>
    </location>
</feature>
<evidence type="ECO:0000313" key="3">
    <source>
        <dbReference type="EMBL" id="JAC03847.1"/>
    </source>
</evidence>
<dbReference type="Pfam" id="PF11799">
    <property type="entry name" value="IMS_C"/>
    <property type="match status" value="1"/>
</dbReference>
<dbReference type="EMBL" id="GAMC01002708">
    <property type="protein sequence ID" value="JAC03848.1"/>
    <property type="molecule type" value="mRNA"/>
</dbReference>
<dbReference type="FunFam" id="3.40.1170.60:FF:000006">
    <property type="entry name" value="DNA polymerase iota"/>
    <property type="match status" value="1"/>
</dbReference>
<name>W8C8V8_CERCA</name>
<dbReference type="Pfam" id="PF00817">
    <property type="entry name" value="IMS"/>
    <property type="match status" value="1"/>
</dbReference>
<dbReference type="InterPro" id="IPR001126">
    <property type="entry name" value="UmuC"/>
</dbReference>
<evidence type="ECO:0000259" key="2">
    <source>
        <dbReference type="PROSITE" id="PS50173"/>
    </source>
</evidence>